<comment type="similarity">
    <text evidence="5">Belongs to the protein kinase superfamily. Ser/Thr protein kinase family. GCN2 subfamily.</text>
</comment>
<keyword evidence="1" id="KW-0808">Transferase</keyword>
<sequence>MSRFFRSPSDDSQSTTSPSESESPDLARSQIAHRHQPLSRHRDPSAEDDSESHDADRSTTRSSRAAISDQSISADSSIAQLGPSRHVGFQANMDTSQHQGMLLATLLEAHYRNRAAEFLNKANPGHNYTQHSPEVQPLAQQLFNQASTMLQSAGIVKAQAVSEELRDTRAQYLAGLDQLGAGASPADLLAAMRQLNVQPNPSADGQLTTYAPPRPKSHYQNSFRELCLLGRGGFGRVFKCQNLLDQKTYAVKKIPLSPHLSKSFTEGRHEELQHVLVEVQTLASLDHANIVRYHATWVEEPQATTQAGEMSSAMTRRLPRERPAPRRQQLLLETAANSSADFTFSAEHAPSASCGFVFAEDSNSAPTKDPDKAQEDSESVESEQSVSEEPSASGSDIFTNGTRSNLPLVGLQHEHHRTHHELSHTHELYIQMSLYPMTLFHYLSSSPDAQHPRHCYHLLPSLQILLAILSGLRYLWSRRLIHRDIKPRNIFLSAPESEPLSGYCDASCQHACQGQQPRWLNPRIGDFGLVTQLAHGKLPEERRAGKQVGTPFYRPPACAWDGSLNQSIQPEQLSDNEKVDVFALGVVFVELMCPFSTAMERADVLGGLQKGVLPECLRARLEKEGFEDALVSQVLELCGGMIDPDPVSRWDGGRITETAERIKAKIGVTGEGGDV</sequence>
<dbReference type="PROSITE" id="PS00107">
    <property type="entry name" value="PROTEIN_KINASE_ATP"/>
    <property type="match status" value="1"/>
</dbReference>
<dbReference type="InterPro" id="IPR011009">
    <property type="entry name" value="Kinase-like_dom_sf"/>
</dbReference>
<organism evidence="9 10">
    <name type="scientific">Echria macrotheca</name>
    <dbReference type="NCBI Taxonomy" id="438768"/>
    <lineage>
        <taxon>Eukaryota</taxon>
        <taxon>Fungi</taxon>
        <taxon>Dikarya</taxon>
        <taxon>Ascomycota</taxon>
        <taxon>Pezizomycotina</taxon>
        <taxon>Sordariomycetes</taxon>
        <taxon>Sordariomycetidae</taxon>
        <taxon>Sordariales</taxon>
        <taxon>Schizotheciaceae</taxon>
        <taxon>Echria</taxon>
    </lineage>
</organism>
<evidence type="ECO:0000256" key="5">
    <source>
        <dbReference type="ARBA" id="ARBA00037982"/>
    </source>
</evidence>
<reference evidence="9" key="1">
    <citation type="submission" date="2023-06" db="EMBL/GenBank/DDBJ databases">
        <title>Genome-scale phylogeny and comparative genomics of the fungal order Sordariales.</title>
        <authorList>
            <consortium name="Lawrence Berkeley National Laboratory"/>
            <person name="Hensen N."/>
            <person name="Bonometti L."/>
            <person name="Westerberg I."/>
            <person name="Brannstrom I.O."/>
            <person name="Guillou S."/>
            <person name="Cros-Aarteil S."/>
            <person name="Calhoun S."/>
            <person name="Haridas S."/>
            <person name="Kuo A."/>
            <person name="Mondo S."/>
            <person name="Pangilinan J."/>
            <person name="Riley R."/>
            <person name="Labutti K."/>
            <person name="Andreopoulos B."/>
            <person name="Lipzen A."/>
            <person name="Chen C."/>
            <person name="Yanf M."/>
            <person name="Daum C."/>
            <person name="Ng V."/>
            <person name="Clum A."/>
            <person name="Steindorff A."/>
            <person name="Ohm R."/>
            <person name="Martin F."/>
            <person name="Silar P."/>
            <person name="Natvig D."/>
            <person name="Lalanne C."/>
            <person name="Gautier V."/>
            <person name="Ament-Velasquez S.L."/>
            <person name="Kruys A."/>
            <person name="Hutchinson M.I."/>
            <person name="Powell A.J."/>
            <person name="Barry K."/>
            <person name="Miller A.N."/>
            <person name="Grigoriev I.V."/>
            <person name="Debuchy R."/>
            <person name="Gladieux P."/>
            <person name="Thoren M.H."/>
            <person name="Johannesson H."/>
        </authorList>
    </citation>
    <scope>NUCLEOTIDE SEQUENCE</scope>
    <source>
        <strain evidence="9">PSN4</strain>
    </source>
</reference>
<keyword evidence="10" id="KW-1185">Reference proteome</keyword>
<evidence type="ECO:0000256" key="4">
    <source>
        <dbReference type="ARBA" id="ARBA00022840"/>
    </source>
</evidence>
<protein>
    <submittedName>
        <fullName evidence="9">Kinase-like domain-containing protein</fullName>
    </submittedName>
</protein>
<gene>
    <name evidence="9" type="ORF">QBC47DRAFT_391500</name>
</gene>
<dbReference type="GO" id="GO:1990625">
    <property type="term" value="P:negative regulation of cytoplasmic translational initiation in response to stress"/>
    <property type="evidence" value="ECO:0007669"/>
    <property type="project" value="TreeGrafter"/>
</dbReference>
<proteinExistence type="inferred from homology"/>
<feature type="region of interest" description="Disordered" evidence="7">
    <location>
        <begin position="303"/>
        <end position="323"/>
    </location>
</feature>
<keyword evidence="4 6" id="KW-0067">ATP-binding</keyword>
<dbReference type="InterPro" id="IPR008271">
    <property type="entry name" value="Ser/Thr_kinase_AS"/>
</dbReference>
<evidence type="ECO:0000313" key="9">
    <source>
        <dbReference type="EMBL" id="KAK1751252.1"/>
    </source>
</evidence>
<dbReference type="GO" id="GO:0005634">
    <property type="term" value="C:nucleus"/>
    <property type="evidence" value="ECO:0007669"/>
    <property type="project" value="TreeGrafter"/>
</dbReference>
<dbReference type="PANTHER" id="PTHR11042">
    <property type="entry name" value="EUKARYOTIC TRANSLATION INITIATION FACTOR 2-ALPHA KINASE EIF2-ALPHA KINASE -RELATED"/>
    <property type="match status" value="1"/>
</dbReference>
<evidence type="ECO:0000256" key="6">
    <source>
        <dbReference type="PROSITE-ProRule" id="PRU10141"/>
    </source>
</evidence>
<evidence type="ECO:0000256" key="1">
    <source>
        <dbReference type="ARBA" id="ARBA00022679"/>
    </source>
</evidence>
<dbReference type="GO" id="GO:0004694">
    <property type="term" value="F:eukaryotic translation initiation factor 2alpha kinase activity"/>
    <property type="evidence" value="ECO:0007669"/>
    <property type="project" value="TreeGrafter"/>
</dbReference>
<dbReference type="AlphaFoldDB" id="A0AAJ0B6T6"/>
<feature type="region of interest" description="Disordered" evidence="7">
    <location>
        <begin position="1"/>
        <end position="79"/>
    </location>
</feature>
<dbReference type="EMBL" id="MU839842">
    <property type="protein sequence ID" value="KAK1751252.1"/>
    <property type="molecule type" value="Genomic_DNA"/>
</dbReference>
<keyword evidence="2 6" id="KW-0547">Nucleotide-binding</keyword>
<comment type="caution">
    <text evidence="9">The sequence shown here is derived from an EMBL/GenBank/DDBJ whole genome shotgun (WGS) entry which is preliminary data.</text>
</comment>
<dbReference type="PANTHER" id="PTHR11042:SF195">
    <property type="entry name" value="KINASE, PUTATIVE (AFU_ORTHOLOGUE AFUA_2G16620)-RELATED"/>
    <property type="match status" value="1"/>
</dbReference>
<evidence type="ECO:0000256" key="7">
    <source>
        <dbReference type="SAM" id="MobiDB-lite"/>
    </source>
</evidence>
<feature type="compositionally biased region" description="Low complexity" evidence="7">
    <location>
        <begin position="382"/>
        <end position="393"/>
    </location>
</feature>
<feature type="compositionally biased region" description="Polar residues" evidence="7">
    <location>
        <begin position="303"/>
        <end position="314"/>
    </location>
</feature>
<dbReference type="Pfam" id="PF00069">
    <property type="entry name" value="Pkinase"/>
    <property type="match status" value="2"/>
</dbReference>
<dbReference type="PROSITE" id="PS00108">
    <property type="entry name" value="PROTEIN_KINASE_ST"/>
    <property type="match status" value="1"/>
</dbReference>
<dbReference type="Proteomes" id="UP001239445">
    <property type="component" value="Unassembled WGS sequence"/>
</dbReference>
<evidence type="ECO:0000259" key="8">
    <source>
        <dbReference type="PROSITE" id="PS50011"/>
    </source>
</evidence>
<dbReference type="SUPFAM" id="SSF56112">
    <property type="entry name" value="Protein kinase-like (PK-like)"/>
    <property type="match status" value="1"/>
</dbReference>
<feature type="region of interest" description="Disordered" evidence="7">
    <location>
        <begin position="360"/>
        <end position="400"/>
    </location>
</feature>
<dbReference type="InterPro" id="IPR050339">
    <property type="entry name" value="CC_SR_Kinase"/>
</dbReference>
<dbReference type="Gene3D" id="1.10.510.10">
    <property type="entry name" value="Transferase(Phosphotransferase) domain 1"/>
    <property type="match status" value="1"/>
</dbReference>
<feature type="binding site" evidence="6">
    <location>
        <position position="253"/>
    </location>
    <ligand>
        <name>ATP</name>
        <dbReference type="ChEBI" id="CHEBI:30616"/>
    </ligand>
</feature>
<evidence type="ECO:0000256" key="2">
    <source>
        <dbReference type="ARBA" id="ARBA00022741"/>
    </source>
</evidence>
<evidence type="ECO:0000313" key="10">
    <source>
        <dbReference type="Proteomes" id="UP001239445"/>
    </source>
</evidence>
<keyword evidence="3 9" id="KW-0418">Kinase</keyword>
<dbReference type="GO" id="GO:0005524">
    <property type="term" value="F:ATP binding"/>
    <property type="evidence" value="ECO:0007669"/>
    <property type="project" value="UniProtKB-UniRule"/>
</dbReference>
<dbReference type="PROSITE" id="PS50011">
    <property type="entry name" value="PROTEIN_KINASE_DOM"/>
    <property type="match status" value="1"/>
</dbReference>
<dbReference type="GO" id="GO:0005829">
    <property type="term" value="C:cytosol"/>
    <property type="evidence" value="ECO:0007669"/>
    <property type="project" value="TreeGrafter"/>
</dbReference>
<evidence type="ECO:0000256" key="3">
    <source>
        <dbReference type="ARBA" id="ARBA00022777"/>
    </source>
</evidence>
<feature type="compositionally biased region" description="Low complexity" evidence="7">
    <location>
        <begin position="10"/>
        <end position="21"/>
    </location>
</feature>
<dbReference type="SMART" id="SM00220">
    <property type="entry name" value="S_TKc"/>
    <property type="match status" value="1"/>
</dbReference>
<name>A0AAJ0B6T6_9PEZI</name>
<feature type="domain" description="Protein kinase" evidence="8">
    <location>
        <begin position="223"/>
        <end position="662"/>
    </location>
</feature>
<dbReference type="InterPro" id="IPR017441">
    <property type="entry name" value="Protein_kinase_ATP_BS"/>
</dbReference>
<accession>A0AAJ0B6T6</accession>
<feature type="compositionally biased region" description="Low complexity" evidence="7">
    <location>
        <begin position="60"/>
        <end position="79"/>
    </location>
</feature>
<dbReference type="InterPro" id="IPR000719">
    <property type="entry name" value="Prot_kinase_dom"/>
</dbReference>
<dbReference type="Gene3D" id="3.30.200.20">
    <property type="entry name" value="Phosphorylase Kinase, domain 1"/>
    <property type="match status" value="1"/>
</dbReference>